<evidence type="ECO:0000313" key="17">
    <source>
        <dbReference type="Proteomes" id="UP000838412"/>
    </source>
</evidence>
<dbReference type="Gene3D" id="1.10.287.70">
    <property type="match status" value="1"/>
</dbReference>
<feature type="transmembrane region" description="Helical" evidence="12">
    <location>
        <begin position="1785"/>
        <end position="1802"/>
    </location>
</feature>
<dbReference type="Pfam" id="PF08016">
    <property type="entry name" value="PKD_channel"/>
    <property type="match status" value="1"/>
</dbReference>
<feature type="transmembrane region" description="Helical" evidence="12">
    <location>
        <begin position="1657"/>
        <end position="1676"/>
    </location>
</feature>
<dbReference type="Pfam" id="PF01825">
    <property type="entry name" value="GPS"/>
    <property type="match status" value="1"/>
</dbReference>
<feature type="transmembrane region" description="Helical" evidence="12">
    <location>
        <begin position="1237"/>
        <end position="1259"/>
    </location>
</feature>
<dbReference type="SUPFAM" id="SSF49723">
    <property type="entry name" value="Lipase/lipooxygenase domain (PLAT/LH2 domain)"/>
    <property type="match status" value="1"/>
</dbReference>
<feature type="compositionally biased region" description="Acidic residues" evidence="11">
    <location>
        <begin position="1304"/>
        <end position="1317"/>
    </location>
</feature>
<evidence type="ECO:0000256" key="12">
    <source>
        <dbReference type="SAM" id="Phobius"/>
    </source>
</evidence>
<evidence type="ECO:0000256" key="3">
    <source>
        <dbReference type="ARBA" id="ARBA00022692"/>
    </source>
</evidence>
<dbReference type="PANTHER" id="PTHR10877:SF194">
    <property type="entry name" value="LOCATION OF VULVA DEFECTIVE 1"/>
    <property type="match status" value="1"/>
</dbReference>
<keyword evidence="3 12" id="KW-0812">Transmembrane</keyword>
<dbReference type="Gene3D" id="2.60.60.20">
    <property type="entry name" value="PLAT/LH2 domain"/>
    <property type="match status" value="1"/>
</dbReference>
<dbReference type="InterPro" id="IPR051223">
    <property type="entry name" value="Polycystin"/>
</dbReference>
<evidence type="ECO:0000256" key="13">
    <source>
        <dbReference type="SAM" id="SignalP"/>
    </source>
</evidence>
<evidence type="ECO:0000256" key="10">
    <source>
        <dbReference type="PROSITE-ProRule" id="PRU00152"/>
    </source>
</evidence>
<dbReference type="PRINTS" id="PR01433">
    <property type="entry name" value="POLYCYSTIN2"/>
</dbReference>
<evidence type="ECO:0000256" key="8">
    <source>
        <dbReference type="ARBA" id="ARBA00023180"/>
    </source>
</evidence>
<dbReference type="SMART" id="SM00308">
    <property type="entry name" value="LH2"/>
    <property type="match status" value="1"/>
</dbReference>
<dbReference type="Proteomes" id="UP000838412">
    <property type="component" value="Chromosome 5"/>
</dbReference>
<evidence type="ECO:0000256" key="11">
    <source>
        <dbReference type="SAM" id="MobiDB-lite"/>
    </source>
</evidence>
<evidence type="ECO:0000313" key="16">
    <source>
        <dbReference type="EMBL" id="CAH1264932.1"/>
    </source>
</evidence>
<dbReference type="InterPro" id="IPR046338">
    <property type="entry name" value="GAIN_dom_sf"/>
</dbReference>
<dbReference type="InterPro" id="IPR001024">
    <property type="entry name" value="PLAT/LH2_dom"/>
</dbReference>
<evidence type="ECO:0000256" key="9">
    <source>
        <dbReference type="PIRSR" id="PIRSR603915-2"/>
    </source>
</evidence>
<dbReference type="FunFam" id="2.60.60.20:FF:000019">
    <property type="entry name" value="Uncharacterized protein"/>
    <property type="match status" value="1"/>
</dbReference>
<feature type="signal peptide" evidence="13">
    <location>
        <begin position="1"/>
        <end position="22"/>
    </location>
</feature>
<keyword evidence="5 12" id="KW-1133">Transmembrane helix</keyword>
<dbReference type="InterPro" id="IPR002859">
    <property type="entry name" value="PKD/REJ-like"/>
</dbReference>
<dbReference type="InterPro" id="IPR036392">
    <property type="entry name" value="PLAT/LH2_dom_sf"/>
</dbReference>
<dbReference type="GO" id="GO:0005262">
    <property type="term" value="F:calcium channel activity"/>
    <property type="evidence" value="ECO:0007669"/>
    <property type="project" value="TreeGrafter"/>
</dbReference>
<accession>A0A8J9ZZ30</accession>
<keyword evidence="4 13" id="KW-0732">Signal</keyword>
<feature type="transmembrane region" description="Helical" evidence="12">
    <location>
        <begin position="1163"/>
        <end position="1182"/>
    </location>
</feature>
<feature type="transmembrane region" description="Helical" evidence="12">
    <location>
        <begin position="1386"/>
        <end position="1406"/>
    </location>
</feature>
<dbReference type="GO" id="GO:0050982">
    <property type="term" value="P:detection of mechanical stimulus"/>
    <property type="evidence" value="ECO:0007669"/>
    <property type="project" value="TreeGrafter"/>
</dbReference>
<comment type="similarity">
    <text evidence="2">Belongs to the polycystin family.</text>
</comment>
<sequence>MAHLLQLIKVLFLVAGVSMLRAVASPCRPETSVSCRDGSTPEGETCRVCERTVGGNSGDGQSFDTGCILTEGDSVYDGPCSATVDIHEGIRGMDDPLQFLRSGNVTLHSLVAFACENIVDASLSWIITENGSTIYVNVIKFWSNGEAVPVDGLDLYLPEKTMPVGLFLLQLSVNMTTTTVPHAVTGVLQTWLQFRPLPIVALIGLGAPSRPLHSITAIRYFYFVYAWGSWDREGLVPSSDFSYSWTCEPVRLPDPALFSTTSACASLFGRISELAPGHIRLRSTNGRILNATFVVTFEVTAIGREPAYASMYIHTPEVLWTRWSFTIKCYQNCIPEMFNVQEMLHLEARYSTRRRQEWSIVEAPIEFPGLDWTNNVTELSERVLKVRGGVFQVRGYYTVRATSFENPTDPVVTEYRFRVPSPPTLKSGRYTIYELPPHVCYISPTDGRSLASKFCIICEEFLDENRPVYYEMKYRFVPNGVDIASSYPPSKSGIEMEVFRGLVAQSPMIDLPNGNITIEIRVFTFDGLQTDWASPPLQVQGASSLKVAFETTRKLSGNWQGNSSVLSVDDVDNAVVLMFTGSAKLLEASETMARSEFSDGNSYSSNLEANKRSTSILFEALDVLDDIYLNPAKTDVMGNKTFTHLTMPKVHLTVQPEIADDSSEKLYIAPGGSDSLIRVPSFSSLMEAGCPEGQNVGIQFLESDFNPFEYSNNSRNIQADVMGLAVKCGNTTLPVSGLTDPIDILSRREDHSLNGSMYTFAGSAALVKAQVFAFHVKKTTSSLSFVVDVNTTAFPHPVTLLLRKGAPPTTAAYNWTTTLPLSEDQLFSIPWRDNTSLNSDPYQWMLPTEDINFSPFDVGNMTDYYIGIEFASTANGYSNDNITFTLHVFETSCVYFAEGDAHLWHSEGCKVGLLSNLTHIHCQCDHLTKFSGFVAPNPLNIQEALSANVLENPAGLILVLVVFSSYLLGVLWARKADRKDLTKAGVGLLPGHKLNPCRDCQYLITINTGFRGNAGTTAEVSLILHGFHGESLPITLRDPGRFLFEKGSVDSFMVSTDQPLGGLTHLQVWHNNAGYSPSWFLSQVVVVNKATNVTTYFLCNRWLAIDKEDGKIERAVPSAGPDEMTKFRNIFLAKSARDMNDGHLWFSVAGRPARSPFTRVQRLSCCLTLLYSTMLTNIMFFGRGDDFDPPEPLRIAGLEIKPPISFPQLMIGIQSAAIIMPVNLLIVFLFRQSDKKGWCLVCSGSFVAAFFTVLYTLSFGRQKAEAWVFTFVTSFFTDLFLVQPIKLIMVAILFALLAKKPVEDEDPPPSSPADDEEYIHSGVKEDERTSQKSLGTATGWLRYVGGGGTSHRRYSVDTQTSSAPPDPSMLAEQRAKSEEKRKRRNAVMEVFGIALFVAVIMLTAYGERSPIAFYMTQNVQGLTQGATGVNDISSFWTWIRDGLVPATHTAVQYNGRASSAELVLDDMLTHPVGAVRLRQVRLKPGERCEVPEKMRPFTSRCLADFTFLLADSENYTKAWVPINDTMQDMNVFINTSTPSSYPVTSDIVTSGMGHPWNYTFASLSNDFPYFGEHGTYLSGGYQTTLGTSSEASLTTATYLQHHQWLDQQTRAVFVELILYNPHANLFSVVTVVVEFTTSGAADTSSEVVTLRLVQHEAILLLTLRVTLALFLLFFLLREGKSLLSRPVEYLSEFWSWVEVLIITIGFSTLGVYFKAQGIIDEVTEKRQSGSTPFEEYKSAAGWFQVYTYLLGILICCTTLKFIHLLRFNSHVQALSVTMKKSAKPVLQFLFVASIFMMAYTQAGNLVFGVKLQGYKNIQTSLQSLCMMMLGSFDFDELSGAKRVLGPLMFFSYQAMMQFILLSMFMTIIMDVYAEEQQPSTEEGLQLSKFVKETSIGIVDKLKVASKTKRRDAKQNEDNVMEPDNASRFDGLIDDFGKMW</sequence>
<organism evidence="16 17">
    <name type="scientific">Branchiostoma lanceolatum</name>
    <name type="common">Common lancelet</name>
    <name type="synonym">Amphioxus lanceolatum</name>
    <dbReference type="NCBI Taxonomy" id="7740"/>
    <lineage>
        <taxon>Eukaryota</taxon>
        <taxon>Metazoa</taxon>
        <taxon>Chordata</taxon>
        <taxon>Cephalochordata</taxon>
        <taxon>Leptocardii</taxon>
        <taxon>Amphioxiformes</taxon>
        <taxon>Branchiostomatidae</taxon>
        <taxon>Branchiostoma</taxon>
    </lineage>
</organism>
<evidence type="ECO:0000256" key="5">
    <source>
        <dbReference type="ARBA" id="ARBA00022989"/>
    </source>
</evidence>
<reference evidence="16" key="1">
    <citation type="submission" date="2022-01" db="EMBL/GenBank/DDBJ databases">
        <authorList>
            <person name="Braso-Vives M."/>
        </authorList>
    </citation>
    <scope>NUCLEOTIDE SEQUENCE</scope>
</reference>
<keyword evidence="17" id="KW-1185">Reference proteome</keyword>
<feature type="chain" id="PRO_5035421902" evidence="13">
    <location>
        <begin position="23"/>
        <end position="1939"/>
    </location>
</feature>
<keyword evidence="8" id="KW-0325">Glycoprotein</keyword>
<evidence type="ECO:0000256" key="2">
    <source>
        <dbReference type="ARBA" id="ARBA00007200"/>
    </source>
</evidence>
<dbReference type="PROSITE" id="PS50095">
    <property type="entry name" value="PLAT"/>
    <property type="match status" value="1"/>
</dbReference>
<feature type="region of interest" description="Disordered" evidence="11">
    <location>
        <begin position="1304"/>
        <end position="1332"/>
    </location>
</feature>
<feature type="compositionally biased region" description="Basic and acidic residues" evidence="11">
    <location>
        <begin position="1318"/>
        <end position="1330"/>
    </location>
</feature>
<dbReference type="GO" id="GO:0005509">
    <property type="term" value="F:calcium ion binding"/>
    <property type="evidence" value="ECO:0007669"/>
    <property type="project" value="InterPro"/>
</dbReference>
<comment type="subcellular location">
    <subcellularLocation>
        <location evidence="1">Membrane</location>
        <topology evidence="1">Multi-pass membrane protein</topology>
    </subcellularLocation>
</comment>
<dbReference type="EMBL" id="OV696690">
    <property type="protein sequence ID" value="CAH1264932.1"/>
    <property type="molecule type" value="Genomic_DNA"/>
</dbReference>
<feature type="transmembrane region" description="Helical" evidence="12">
    <location>
        <begin position="1279"/>
        <end position="1298"/>
    </location>
</feature>
<feature type="transmembrane region" description="Helical" evidence="12">
    <location>
        <begin position="1745"/>
        <end position="1765"/>
    </location>
</feature>
<dbReference type="OrthoDB" id="2121937at2759"/>
<protein>
    <submittedName>
        <fullName evidence="16">PKD1L3 protein</fullName>
    </submittedName>
</protein>
<evidence type="ECO:0000256" key="6">
    <source>
        <dbReference type="ARBA" id="ARBA00023136"/>
    </source>
</evidence>
<feature type="transmembrane region" description="Helical" evidence="12">
    <location>
        <begin position="1696"/>
        <end position="1713"/>
    </location>
</feature>
<feature type="domain" description="PLAT" evidence="14">
    <location>
        <begin position="1000"/>
        <end position="1117"/>
    </location>
</feature>
<feature type="transmembrane region" description="Helical" evidence="12">
    <location>
        <begin position="1209"/>
        <end position="1230"/>
    </location>
</feature>
<evidence type="ECO:0000259" key="14">
    <source>
        <dbReference type="PROSITE" id="PS50095"/>
    </source>
</evidence>
<dbReference type="InterPro" id="IPR057244">
    <property type="entry name" value="GAIN_B"/>
</dbReference>
<comment type="caution">
    <text evidence="10">Lacks conserved residue(s) required for the propagation of feature annotation.</text>
</comment>
<dbReference type="InterPro" id="IPR003915">
    <property type="entry name" value="PKD_2"/>
</dbReference>
<feature type="disulfide bond" evidence="9">
    <location>
        <begin position="1488"/>
        <end position="1501"/>
    </location>
</feature>
<evidence type="ECO:0000256" key="7">
    <source>
        <dbReference type="ARBA" id="ARBA00023157"/>
    </source>
</evidence>
<evidence type="ECO:0000256" key="1">
    <source>
        <dbReference type="ARBA" id="ARBA00004141"/>
    </source>
</evidence>
<feature type="domain" description="GAIN-B" evidence="15">
    <location>
        <begin position="806"/>
        <end position="940"/>
    </location>
</feature>
<name>A0A8J9ZZ30_BRALA</name>
<evidence type="ECO:0000259" key="15">
    <source>
        <dbReference type="PROSITE" id="PS50221"/>
    </source>
</evidence>
<dbReference type="Pfam" id="PF20519">
    <property type="entry name" value="Polycystin_dom"/>
    <property type="match status" value="1"/>
</dbReference>
<dbReference type="PROSITE" id="PS50221">
    <property type="entry name" value="GAIN_B"/>
    <property type="match status" value="1"/>
</dbReference>
<keyword evidence="6 12" id="KW-0472">Membrane</keyword>
<dbReference type="FunFam" id="1.10.287.70:FF:000333">
    <property type="entry name" value="Uncharacterized protein"/>
    <property type="match status" value="1"/>
</dbReference>
<proteinExistence type="inferred from homology"/>
<dbReference type="InterPro" id="IPR013122">
    <property type="entry name" value="PKD1_2_channel"/>
</dbReference>
<dbReference type="PANTHER" id="PTHR10877">
    <property type="entry name" value="POLYCYSTIN FAMILY MEMBER"/>
    <property type="match status" value="1"/>
</dbReference>
<dbReference type="GO" id="GO:0016020">
    <property type="term" value="C:membrane"/>
    <property type="evidence" value="ECO:0007669"/>
    <property type="project" value="UniProtKB-SubCell"/>
</dbReference>
<dbReference type="SMART" id="SM00303">
    <property type="entry name" value="GPS"/>
    <property type="match status" value="1"/>
</dbReference>
<feature type="region of interest" description="Disordered" evidence="11">
    <location>
        <begin position="1351"/>
        <end position="1381"/>
    </location>
</feature>
<dbReference type="Gene3D" id="2.60.220.50">
    <property type="match status" value="1"/>
</dbReference>
<dbReference type="InterPro" id="IPR000203">
    <property type="entry name" value="GPS"/>
</dbReference>
<gene>
    <name evidence="16" type="primary">PKD1L3</name>
    <name evidence="16" type="ORF">BLAG_LOCUS19104</name>
</gene>
<feature type="transmembrane region" description="Helical" evidence="12">
    <location>
        <begin position="954"/>
        <end position="973"/>
    </location>
</feature>
<dbReference type="Pfam" id="PF01477">
    <property type="entry name" value="PLAT"/>
    <property type="match status" value="1"/>
</dbReference>
<dbReference type="Pfam" id="PF02010">
    <property type="entry name" value="REJ"/>
    <property type="match status" value="1"/>
</dbReference>
<evidence type="ECO:0000256" key="4">
    <source>
        <dbReference type="ARBA" id="ARBA00022729"/>
    </source>
</evidence>
<keyword evidence="7" id="KW-1015">Disulfide bond</keyword>
<dbReference type="InterPro" id="IPR046791">
    <property type="entry name" value="Polycystin_dom"/>
</dbReference>